<protein>
    <submittedName>
        <fullName evidence="3">NUMOD4 domain-containing protein</fullName>
    </submittedName>
</protein>
<dbReference type="InterPro" id="IPR044925">
    <property type="entry name" value="His-Me_finger_sf"/>
</dbReference>
<name>A0ABW3TYG4_9BACL</name>
<evidence type="ECO:0000259" key="1">
    <source>
        <dbReference type="Pfam" id="PF07463"/>
    </source>
</evidence>
<gene>
    <name evidence="3" type="ORF">ACFQ38_12015</name>
</gene>
<reference evidence="4" key="1">
    <citation type="journal article" date="2019" name="Int. J. Syst. Evol. Microbiol.">
        <title>The Global Catalogue of Microorganisms (GCM) 10K type strain sequencing project: providing services to taxonomists for standard genome sequencing and annotation.</title>
        <authorList>
            <consortium name="The Broad Institute Genomics Platform"/>
            <consortium name="The Broad Institute Genome Sequencing Center for Infectious Disease"/>
            <person name="Wu L."/>
            <person name="Ma J."/>
        </authorList>
    </citation>
    <scope>NUCLEOTIDE SEQUENCE [LARGE SCALE GENOMIC DNA]</scope>
    <source>
        <strain evidence="4">CCUG 53915</strain>
    </source>
</reference>
<dbReference type="Gene3D" id="3.90.75.20">
    <property type="match status" value="1"/>
</dbReference>
<evidence type="ECO:0000313" key="4">
    <source>
        <dbReference type="Proteomes" id="UP001597231"/>
    </source>
</evidence>
<dbReference type="SUPFAM" id="SSF64496">
    <property type="entry name" value="DNA-binding domain of intron-encoded endonucleases"/>
    <property type="match status" value="1"/>
</dbReference>
<dbReference type="Pfam" id="PF07463">
    <property type="entry name" value="NUMOD4"/>
    <property type="match status" value="1"/>
</dbReference>
<dbReference type="Proteomes" id="UP001597231">
    <property type="component" value="Unassembled WGS sequence"/>
</dbReference>
<sequence length="177" mass="20630">MQWKDIPGYEGIYEACEDGRIRTKEGKVTDSARHGRRVWKQRVLKQKVSKDNTCRVELYKNKKGKTWLVHRLIALTFIPLVEGKDYINHLDGNRLNNEVSNLEWCDHKENNNHAFDNNLMTSNKKVILVNMETGEPFLFRSLAKGSEFLGKNHRYLSKALKDGRNEVSGHEIYLKVD</sequence>
<dbReference type="InterPro" id="IPR010902">
    <property type="entry name" value="NUMOD4"/>
</dbReference>
<evidence type="ECO:0000259" key="2">
    <source>
        <dbReference type="Pfam" id="PF13392"/>
    </source>
</evidence>
<proteinExistence type="predicted"/>
<evidence type="ECO:0000313" key="3">
    <source>
        <dbReference type="EMBL" id="MFD1205816.1"/>
    </source>
</evidence>
<accession>A0ABW3TYG4</accession>
<feature type="domain" description="NUMOD4" evidence="1">
    <location>
        <begin position="1"/>
        <end position="58"/>
    </location>
</feature>
<dbReference type="RefSeq" id="WP_381481107.1">
    <property type="nucleotide sequence ID" value="NZ_JBHTLT010000092.1"/>
</dbReference>
<dbReference type="Pfam" id="PF13392">
    <property type="entry name" value="HNH_3"/>
    <property type="match status" value="1"/>
</dbReference>
<comment type="caution">
    <text evidence="3">The sequence shown here is derived from an EMBL/GenBank/DDBJ whole genome shotgun (WGS) entry which is preliminary data.</text>
</comment>
<dbReference type="SUPFAM" id="SSF54060">
    <property type="entry name" value="His-Me finger endonucleases"/>
    <property type="match status" value="1"/>
</dbReference>
<dbReference type="InterPro" id="IPR003615">
    <property type="entry name" value="HNH_nuc"/>
</dbReference>
<dbReference type="EMBL" id="JBHTLT010000092">
    <property type="protein sequence ID" value="MFD1205816.1"/>
    <property type="molecule type" value="Genomic_DNA"/>
</dbReference>
<feature type="domain" description="HNH nuclease" evidence="2">
    <location>
        <begin position="68"/>
        <end position="111"/>
    </location>
</feature>
<organism evidence="3 4">
    <name type="scientific">Sporosarcina contaminans</name>
    <dbReference type="NCBI Taxonomy" id="633403"/>
    <lineage>
        <taxon>Bacteria</taxon>
        <taxon>Bacillati</taxon>
        <taxon>Bacillota</taxon>
        <taxon>Bacilli</taxon>
        <taxon>Bacillales</taxon>
        <taxon>Caryophanaceae</taxon>
        <taxon>Sporosarcina</taxon>
    </lineage>
</organism>
<keyword evidence="4" id="KW-1185">Reference proteome</keyword>